<proteinExistence type="predicted"/>
<dbReference type="EMBL" id="JBHSMJ010000042">
    <property type="protein sequence ID" value="MFC5452158.1"/>
    <property type="molecule type" value="Genomic_DNA"/>
</dbReference>
<reference evidence="2" key="1">
    <citation type="journal article" date="2019" name="Int. J. Syst. Evol. Microbiol.">
        <title>The Global Catalogue of Microorganisms (GCM) 10K type strain sequencing project: providing services to taxonomists for standard genome sequencing and annotation.</title>
        <authorList>
            <consortium name="The Broad Institute Genomics Platform"/>
            <consortium name="The Broad Institute Genome Sequencing Center for Infectious Disease"/>
            <person name="Wu L."/>
            <person name="Ma J."/>
        </authorList>
    </citation>
    <scope>NUCLEOTIDE SEQUENCE [LARGE SCALE GENOMIC DNA]</scope>
    <source>
        <strain evidence="2">KACC 11904</strain>
    </source>
</reference>
<comment type="caution">
    <text evidence="1">The sequence shown here is derived from an EMBL/GenBank/DDBJ whole genome shotgun (WGS) entry which is preliminary data.</text>
</comment>
<organism evidence="1 2">
    <name type="scientific">Paenibacillus aestuarii</name>
    <dbReference type="NCBI Taxonomy" id="516965"/>
    <lineage>
        <taxon>Bacteria</taxon>
        <taxon>Bacillati</taxon>
        <taxon>Bacillota</taxon>
        <taxon>Bacilli</taxon>
        <taxon>Bacillales</taxon>
        <taxon>Paenibacillaceae</taxon>
        <taxon>Paenibacillus</taxon>
    </lineage>
</organism>
<evidence type="ECO:0000313" key="2">
    <source>
        <dbReference type="Proteomes" id="UP001596044"/>
    </source>
</evidence>
<dbReference type="RefSeq" id="WP_270877723.1">
    <property type="nucleotide sequence ID" value="NZ_JAQFVF010000005.1"/>
</dbReference>
<protein>
    <submittedName>
        <fullName evidence="1">Uncharacterized protein</fullName>
    </submittedName>
</protein>
<gene>
    <name evidence="1" type="ORF">ACFPOG_28525</name>
</gene>
<sequence length="74" mass="8715">MIGFVNDEGEVFVPRPNTKGIEEFMRYLVSRIARVIYEKKQNQQKINSLNNFLEIGIINSKQFKKTINSFVDFE</sequence>
<accession>A0ABW0KFE0</accession>
<dbReference type="Proteomes" id="UP001596044">
    <property type="component" value="Unassembled WGS sequence"/>
</dbReference>
<keyword evidence="2" id="KW-1185">Reference proteome</keyword>
<evidence type="ECO:0000313" key="1">
    <source>
        <dbReference type="EMBL" id="MFC5452158.1"/>
    </source>
</evidence>
<name>A0ABW0KFE0_9BACL</name>